<dbReference type="KEGG" id="gfm:Enr17x_38410"/>
<dbReference type="RefSeq" id="WP_145311178.1">
    <property type="nucleotide sequence ID" value="NZ_CP037452.1"/>
</dbReference>
<organism evidence="1 2">
    <name type="scientific">Gimesia fumaroli</name>
    <dbReference type="NCBI Taxonomy" id="2527976"/>
    <lineage>
        <taxon>Bacteria</taxon>
        <taxon>Pseudomonadati</taxon>
        <taxon>Planctomycetota</taxon>
        <taxon>Planctomycetia</taxon>
        <taxon>Planctomycetales</taxon>
        <taxon>Planctomycetaceae</taxon>
        <taxon>Gimesia</taxon>
    </lineage>
</organism>
<proteinExistence type="predicted"/>
<dbReference type="OrthoDB" id="291049at2"/>
<dbReference type="AlphaFoldDB" id="A0A518IFA9"/>
<accession>A0A518IFA9</accession>
<dbReference type="EMBL" id="CP037452">
    <property type="protein sequence ID" value="QDV51783.1"/>
    <property type="molecule type" value="Genomic_DNA"/>
</dbReference>
<evidence type="ECO:0000313" key="1">
    <source>
        <dbReference type="EMBL" id="QDV51783.1"/>
    </source>
</evidence>
<evidence type="ECO:0000313" key="2">
    <source>
        <dbReference type="Proteomes" id="UP000318313"/>
    </source>
</evidence>
<gene>
    <name evidence="1" type="ORF">Enr17x_38410</name>
</gene>
<sequence length="78" mass="8787">MSVNSNFRIENEAAKALIEWKAQFAEEVYKRARELAIKSEKPHTATLSHYRQAAELALQSLSNTIRNGDPSDVERNAA</sequence>
<dbReference type="Proteomes" id="UP000318313">
    <property type="component" value="Chromosome"/>
</dbReference>
<reference evidence="1 2" key="1">
    <citation type="submission" date="2019-03" db="EMBL/GenBank/DDBJ databases">
        <title>Deep-cultivation of Planctomycetes and their phenomic and genomic characterization uncovers novel biology.</title>
        <authorList>
            <person name="Wiegand S."/>
            <person name="Jogler M."/>
            <person name="Boedeker C."/>
            <person name="Pinto D."/>
            <person name="Vollmers J."/>
            <person name="Rivas-Marin E."/>
            <person name="Kohn T."/>
            <person name="Peeters S.H."/>
            <person name="Heuer A."/>
            <person name="Rast P."/>
            <person name="Oberbeckmann S."/>
            <person name="Bunk B."/>
            <person name="Jeske O."/>
            <person name="Meyerdierks A."/>
            <person name="Storesund J.E."/>
            <person name="Kallscheuer N."/>
            <person name="Luecker S."/>
            <person name="Lage O.M."/>
            <person name="Pohl T."/>
            <person name="Merkel B.J."/>
            <person name="Hornburger P."/>
            <person name="Mueller R.-W."/>
            <person name="Bruemmer F."/>
            <person name="Labrenz M."/>
            <person name="Spormann A.M."/>
            <person name="Op den Camp H."/>
            <person name="Overmann J."/>
            <person name="Amann R."/>
            <person name="Jetten M.S.M."/>
            <person name="Mascher T."/>
            <person name="Medema M.H."/>
            <person name="Devos D.P."/>
            <person name="Kaster A.-K."/>
            <person name="Ovreas L."/>
            <person name="Rohde M."/>
            <person name="Galperin M.Y."/>
            <person name="Jogler C."/>
        </authorList>
    </citation>
    <scope>NUCLEOTIDE SEQUENCE [LARGE SCALE GENOMIC DNA]</scope>
    <source>
        <strain evidence="1 2">Enr17</strain>
    </source>
</reference>
<name>A0A518IFA9_9PLAN</name>
<keyword evidence="2" id="KW-1185">Reference proteome</keyword>
<protein>
    <submittedName>
        <fullName evidence="1">Uncharacterized protein</fullName>
    </submittedName>
</protein>